<protein>
    <recommendedName>
        <fullName evidence="4">DUF1120 domain-containing protein</fullName>
    </recommendedName>
</protein>
<evidence type="ECO:0008006" key="4">
    <source>
        <dbReference type="Google" id="ProtNLM"/>
    </source>
</evidence>
<proteinExistence type="predicted"/>
<organism evidence="2 3">
    <name type="scientific">Pseudomonas rhodesiae</name>
    <dbReference type="NCBI Taxonomy" id="76760"/>
    <lineage>
        <taxon>Bacteria</taxon>
        <taxon>Pseudomonadati</taxon>
        <taxon>Pseudomonadota</taxon>
        <taxon>Gammaproteobacteria</taxon>
        <taxon>Pseudomonadales</taxon>
        <taxon>Pseudomonadaceae</taxon>
        <taxon>Pseudomonas</taxon>
    </lineage>
</organism>
<feature type="chain" id="PRO_5034502088" description="DUF1120 domain-containing protein" evidence="1">
    <location>
        <begin position="25"/>
        <end position="177"/>
    </location>
</feature>
<name>A0A8I1JCE4_9PSED</name>
<evidence type="ECO:0000313" key="2">
    <source>
        <dbReference type="EMBL" id="MBI6622221.1"/>
    </source>
</evidence>
<evidence type="ECO:0000256" key="1">
    <source>
        <dbReference type="SAM" id="SignalP"/>
    </source>
</evidence>
<feature type="signal peptide" evidence="1">
    <location>
        <begin position="1"/>
        <end position="24"/>
    </location>
</feature>
<comment type="caution">
    <text evidence="2">The sequence shown here is derived from an EMBL/GenBank/DDBJ whole genome shotgun (WGS) entry which is preliminary data.</text>
</comment>
<reference evidence="2" key="1">
    <citation type="submission" date="2020-12" db="EMBL/GenBank/DDBJ databases">
        <title>Comparative genomic insights into the epidemiology and virulence of plant pathogenic Pseudomonads from Turkey.</title>
        <authorList>
            <person name="Dillon M."/>
            <person name="Ruiz-Bedoya T."/>
            <person name="Bendalovic-Torma C."/>
            <person name="Guttman K.M."/>
            <person name="Kwak H."/>
            <person name="Middleton M.A."/>
            <person name="Wang P.W."/>
            <person name="Horuz S."/>
            <person name="Aysan Y."/>
            <person name="Guttman D.S."/>
        </authorList>
    </citation>
    <scope>NUCLEOTIDE SEQUENCE</scope>
    <source>
        <strain evidence="2">S5_IA_3a</strain>
    </source>
</reference>
<accession>A0A8I1JCE4</accession>
<keyword evidence="1" id="KW-0732">Signal</keyword>
<dbReference type="RefSeq" id="WP_169902333.1">
    <property type="nucleotide sequence ID" value="NZ_JAAQXE010000001.1"/>
</dbReference>
<gene>
    <name evidence="2" type="ORF">YA0853_00890</name>
</gene>
<dbReference type="AlphaFoldDB" id="A0A8I1JCE4"/>
<dbReference type="EMBL" id="JAEILH010000002">
    <property type="protein sequence ID" value="MBI6622221.1"/>
    <property type="molecule type" value="Genomic_DNA"/>
</dbReference>
<dbReference type="Proteomes" id="UP000645865">
    <property type="component" value="Unassembled WGS sequence"/>
</dbReference>
<evidence type="ECO:0000313" key="3">
    <source>
        <dbReference type="Proteomes" id="UP000645865"/>
    </source>
</evidence>
<sequence length="177" mass="19102">MAVKLKKLGLVLLCTMAMSEAVQAQNCRLSVSQPTVDYGVIRNDPLTHNPTIALGTRMLHLSVLCMEPATIALRFAGAADGQSFRFGRQGHFRLTLKQAQMDGHAVEWAPVQLAGEPVGGQLLPGQVLSTRAVGKRLTAQVQIDTELPSDALQVRDHAVLEGRGRFELVSPTAPLSR</sequence>